<keyword evidence="2" id="KW-1185">Reference proteome</keyword>
<dbReference type="SUPFAM" id="SSF49785">
    <property type="entry name" value="Galactose-binding domain-like"/>
    <property type="match status" value="1"/>
</dbReference>
<dbReference type="Gene3D" id="2.60.120.260">
    <property type="entry name" value="Galactose-binding domain-like"/>
    <property type="match status" value="1"/>
</dbReference>
<dbReference type="EMBL" id="KR560069">
    <property type="protein sequence ID" value="AKO61590.1"/>
    <property type="molecule type" value="Genomic_DNA"/>
</dbReference>
<dbReference type="Proteomes" id="UP000224291">
    <property type="component" value="Segment"/>
</dbReference>
<evidence type="ECO:0000313" key="2">
    <source>
        <dbReference type="Proteomes" id="UP000224291"/>
    </source>
</evidence>
<name>A0A0H4IPB2_9CAUD</name>
<proteinExistence type="predicted"/>
<dbReference type="GeneID" id="65066699"/>
<protein>
    <submittedName>
        <fullName evidence="1">Putative glycoprotein</fullName>
    </submittedName>
</protein>
<dbReference type="KEGG" id="vg:65066699"/>
<organism evidence="1 2">
    <name type="scientific">Stenotrophomonas phage IME-SM1</name>
    <dbReference type="NCBI Taxonomy" id="1654717"/>
    <lineage>
        <taxon>Viruses</taxon>
        <taxon>Duplodnaviria</taxon>
        <taxon>Heunggongvirae</taxon>
        <taxon>Uroviricota</taxon>
        <taxon>Caudoviricetes</taxon>
        <taxon>Menderavirus</taxon>
        <taxon>Menderavirus IMESM1</taxon>
    </lineage>
</organism>
<reference evidence="1 2" key="1">
    <citation type="submission" date="2015-05" db="EMBL/GenBank/DDBJ databases">
        <authorList>
            <person name="Liu X."/>
            <person name="Tong Y."/>
            <person name="Huang Y."/>
            <person name="Fan H."/>
            <person name="An X."/>
            <person name="Mi Z."/>
            <person name="Zhang Z."/>
        </authorList>
    </citation>
    <scope>NUCLEOTIDE SEQUENCE [LARGE SCALE GENOMIC DNA]</scope>
</reference>
<dbReference type="RefSeq" id="YP_010077783.1">
    <property type="nucleotide sequence ID" value="NC_054952.1"/>
</dbReference>
<evidence type="ECO:0000313" key="1">
    <source>
        <dbReference type="EMBL" id="AKO61590.1"/>
    </source>
</evidence>
<accession>A0A0H4IPB2</accession>
<dbReference type="InterPro" id="IPR008979">
    <property type="entry name" value="Galactose-bd-like_sf"/>
</dbReference>
<sequence>MTQMGAGVDTIDPALIAFPGKNKIINGDFRFWQRGNNFPAANGQRYTADRWQINGTGSTVWAQRVDVPPGGGTVPLLKDSKYMMQVIVDSVAGDGNFALIQQRIEGVRPNSGKTVTVSFKAKASVANFKIGIEFQQSFGNGGSPGVDSIGTSITLGTDWQQYSATIVVPNIIGKTITDNDYLQLSFWLDAGANFAGRSFGAGQKSGTVSIAEVQLEDGTSASSFEYRPDALELALCQRYYEKSYDVASAPGTVIVAGSSGSGIRTSYYLSSPCTQYTVRKRSVPAVSIYSPQSGQNGNFAEYNQTGNFVANRIAIVLNISQTNFEMLLGNGDATVTNTARYHWVADSEL</sequence>